<evidence type="ECO:0000313" key="2">
    <source>
        <dbReference type="Proteomes" id="UP000008311"/>
    </source>
</evidence>
<dbReference type="AlphaFoldDB" id="B9T5U5"/>
<organism evidence="1 2">
    <name type="scientific">Ricinus communis</name>
    <name type="common">Castor bean</name>
    <dbReference type="NCBI Taxonomy" id="3988"/>
    <lineage>
        <taxon>Eukaryota</taxon>
        <taxon>Viridiplantae</taxon>
        <taxon>Streptophyta</taxon>
        <taxon>Embryophyta</taxon>
        <taxon>Tracheophyta</taxon>
        <taxon>Spermatophyta</taxon>
        <taxon>Magnoliopsida</taxon>
        <taxon>eudicotyledons</taxon>
        <taxon>Gunneridae</taxon>
        <taxon>Pentapetalae</taxon>
        <taxon>rosids</taxon>
        <taxon>fabids</taxon>
        <taxon>Malpighiales</taxon>
        <taxon>Euphorbiaceae</taxon>
        <taxon>Acalyphoideae</taxon>
        <taxon>Acalypheae</taxon>
        <taxon>Ricinus</taxon>
    </lineage>
</organism>
<gene>
    <name evidence="1" type="ORF">RCOM_0429100</name>
</gene>
<keyword evidence="2" id="KW-1185">Reference proteome</keyword>
<dbReference type="Proteomes" id="UP000008311">
    <property type="component" value="Unassembled WGS sequence"/>
</dbReference>
<evidence type="ECO:0000313" key="1">
    <source>
        <dbReference type="EMBL" id="EEF28768.1"/>
    </source>
</evidence>
<dbReference type="InParanoid" id="B9T5U5"/>
<protein>
    <submittedName>
        <fullName evidence="1">Uncharacterized protein</fullName>
    </submittedName>
</protein>
<reference evidence="2" key="1">
    <citation type="journal article" date="2010" name="Nat. Biotechnol.">
        <title>Draft genome sequence of the oilseed species Ricinus communis.</title>
        <authorList>
            <person name="Chan A.P."/>
            <person name="Crabtree J."/>
            <person name="Zhao Q."/>
            <person name="Lorenzi H."/>
            <person name="Orvis J."/>
            <person name="Puiu D."/>
            <person name="Melake-Berhan A."/>
            <person name="Jones K.M."/>
            <person name="Redman J."/>
            <person name="Chen G."/>
            <person name="Cahoon E.B."/>
            <person name="Gedil M."/>
            <person name="Stanke M."/>
            <person name="Haas B.J."/>
            <person name="Wortman J.R."/>
            <person name="Fraser-Liggett C.M."/>
            <person name="Ravel J."/>
            <person name="Rabinowicz P.D."/>
        </authorList>
    </citation>
    <scope>NUCLEOTIDE SEQUENCE [LARGE SCALE GENOMIC DNA]</scope>
    <source>
        <strain evidence="2">cv. Hale</strain>
    </source>
</reference>
<sequence>MRMLRLMHSRTPIVRLTFWITTLDPSFPFAANRILLSSECIKNWEKQKPFKTNQHMGPPVSQLPNWMWMLLLSASQEQMALVVF</sequence>
<accession>B9T5U5</accession>
<proteinExistence type="predicted"/>
<dbReference type="EMBL" id="EQ974555">
    <property type="protein sequence ID" value="EEF28768.1"/>
    <property type="molecule type" value="Genomic_DNA"/>
</dbReference>
<name>B9T5U5_RICCO</name>